<protein>
    <submittedName>
        <fullName evidence="2">30S ribosomal protein S6 modification protein RimK</fullName>
    </submittedName>
</protein>
<evidence type="ECO:0000313" key="3">
    <source>
        <dbReference type="Proteomes" id="UP000037084"/>
    </source>
</evidence>
<comment type="caution">
    <text evidence="2">The sequence shown here is derived from an EMBL/GenBank/DDBJ whole genome shotgun (WGS) entry which is preliminary data.</text>
</comment>
<proteinExistence type="predicted"/>
<dbReference type="GO" id="GO:0009432">
    <property type="term" value="P:SOS response"/>
    <property type="evidence" value="ECO:0007669"/>
    <property type="project" value="TreeGrafter"/>
</dbReference>
<dbReference type="Proteomes" id="UP000037084">
    <property type="component" value="Unassembled WGS sequence"/>
</dbReference>
<reference evidence="3" key="1">
    <citation type="submission" date="2015-07" db="EMBL/GenBank/DDBJ databases">
        <authorList>
            <consortium name="Consortium for Microbial Forensics and Genomics (microFORGE)"/>
            <person name="Knight B.M."/>
            <person name="Roberts D.P."/>
            <person name="Lin D."/>
            <person name="Hari K."/>
            <person name="Fletcher J."/>
            <person name="Melcher U."/>
            <person name="Blagden T."/>
            <person name="Winegar R.A."/>
        </authorList>
    </citation>
    <scope>NUCLEOTIDE SEQUENCE [LARGE SCALE GENOMIC DNA]</scope>
    <source>
        <strain evidence="3">NRRL B-1447</strain>
    </source>
</reference>
<dbReference type="Gene3D" id="3.30.470.20">
    <property type="entry name" value="ATP-grasp fold, B domain"/>
    <property type="match status" value="1"/>
</dbReference>
<name>A0A0L8MAN2_STRVG</name>
<dbReference type="EMBL" id="LGUV01000337">
    <property type="protein sequence ID" value="KOG47443.1"/>
    <property type="molecule type" value="Genomic_DNA"/>
</dbReference>
<dbReference type="SUPFAM" id="SSF56059">
    <property type="entry name" value="Glutathione synthetase ATP-binding domain-like"/>
    <property type="match status" value="1"/>
</dbReference>
<feature type="domain" description="MvdD-like pre-ATP grasp" evidence="1">
    <location>
        <begin position="7"/>
        <end position="116"/>
    </location>
</feature>
<dbReference type="OrthoDB" id="9794735at2"/>
<dbReference type="InterPro" id="IPR026449">
    <property type="entry name" value="GRASP_SAV_5884"/>
</dbReference>
<organism evidence="2 3">
    <name type="scientific">Streptomyces virginiae</name>
    <name type="common">Streptomyces cinnamonensis</name>
    <dbReference type="NCBI Taxonomy" id="1961"/>
    <lineage>
        <taxon>Bacteria</taxon>
        <taxon>Bacillati</taxon>
        <taxon>Actinomycetota</taxon>
        <taxon>Actinomycetes</taxon>
        <taxon>Kitasatosporales</taxon>
        <taxon>Streptomycetaceae</taxon>
        <taxon>Streptomyces</taxon>
    </lineage>
</organism>
<dbReference type="PANTHER" id="PTHR21621">
    <property type="entry name" value="RIBOSOMAL PROTEIN S6 MODIFICATION PROTEIN"/>
    <property type="match status" value="1"/>
</dbReference>
<dbReference type="PATRIC" id="fig|1961.12.peg.5258"/>
<evidence type="ECO:0000313" key="2">
    <source>
        <dbReference type="EMBL" id="KOG47443.1"/>
    </source>
</evidence>
<dbReference type="NCBIfam" id="TIGR04187">
    <property type="entry name" value="GRASP_SAV_5884"/>
    <property type="match status" value="1"/>
</dbReference>
<accession>A0A0L8MAN2</accession>
<dbReference type="InterPro" id="IPR048936">
    <property type="entry name" value="MvdD-like_ATPgrasp"/>
</dbReference>
<dbReference type="PANTHER" id="PTHR21621:SF0">
    <property type="entry name" value="BETA-CITRYLGLUTAMATE SYNTHASE B-RELATED"/>
    <property type="match status" value="1"/>
</dbReference>
<gene>
    <name evidence="2" type="ORF">ADK75_23410</name>
</gene>
<sequence length="316" mass="34686">MSHTGPVLVVTMKDDPTADLVIRELHDRAVPVARLDSGDFPATLSFAAYLTPGGLEGSLTTATRTVDLTRIRSLYYRRPSGFAFPHLSEDDARFALTQARYGLGGVVASLAGCLYVNHPHRIGDAEFKPSGLAAAVTAGFRVPATLVTSDPRAARSFIQQHGPVLYKPLSTPLYQVDGVSCTVQVKEVTAEEIDKRVSGTAHLFQQRVHKSADVRVTVIGDRVFAVRIDSDLLDWRTDYNRLAYSVVQPPPQVTAALFRYLSLFGLVFGAFDFAVDQTETWWFLECNPSGQWAWLEPETGLPMVSAMADLLERNSA</sequence>
<dbReference type="GO" id="GO:0018169">
    <property type="term" value="F:ribosomal S6-glutamic acid ligase activity"/>
    <property type="evidence" value="ECO:0007669"/>
    <property type="project" value="TreeGrafter"/>
</dbReference>
<dbReference type="Pfam" id="PF21068">
    <property type="entry name" value="ATPgraspMvdD"/>
    <property type="match status" value="1"/>
</dbReference>
<dbReference type="AlphaFoldDB" id="A0A0L8MAN2"/>
<dbReference type="GO" id="GO:0005737">
    <property type="term" value="C:cytoplasm"/>
    <property type="evidence" value="ECO:0007669"/>
    <property type="project" value="TreeGrafter"/>
</dbReference>
<evidence type="ECO:0000259" key="1">
    <source>
        <dbReference type="Pfam" id="PF21068"/>
    </source>
</evidence>